<feature type="transmembrane region" description="Helical" evidence="4">
    <location>
        <begin position="35"/>
        <end position="53"/>
    </location>
</feature>
<dbReference type="GO" id="GO:0022857">
    <property type="term" value="F:transmembrane transporter activity"/>
    <property type="evidence" value="ECO:0007669"/>
    <property type="project" value="InterPro"/>
</dbReference>
<dbReference type="Proteomes" id="UP001370490">
    <property type="component" value="Unassembled WGS sequence"/>
</dbReference>
<keyword evidence="2 4" id="KW-1133">Transmembrane helix</keyword>
<evidence type="ECO:0000256" key="3">
    <source>
        <dbReference type="ARBA" id="ARBA00023136"/>
    </source>
</evidence>
<accession>A0AAN8ZKS9</accession>
<evidence type="ECO:0000313" key="6">
    <source>
        <dbReference type="Proteomes" id="UP001370490"/>
    </source>
</evidence>
<dbReference type="GO" id="GO:0016020">
    <property type="term" value="C:membrane"/>
    <property type="evidence" value="ECO:0007669"/>
    <property type="project" value="InterPro"/>
</dbReference>
<feature type="transmembrane region" description="Helical" evidence="4">
    <location>
        <begin position="186"/>
        <end position="206"/>
    </location>
</feature>
<feature type="transmembrane region" description="Helical" evidence="4">
    <location>
        <begin position="133"/>
        <end position="158"/>
    </location>
</feature>
<gene>
    <name evidence="5" type="ORF">RJ641_031311</name>
</gene>
<evidence type="ECO:0000313" key="5">
    <source>
        <dbReference type="EMBL" id="KAK6937803.1"/>
    </source>
</evidence>
<comment type="caution">
    <text evidence="5">The sequence shown here is derived from an EMBL/GenBank/DDBJ whole genome shotgun (WGS) entry which is preliminary data.</text>
</comment>
<evidence type="ECO:0000256" key="2">
    <source>
        <dbReference type="ARBA" id="ARBA00022989"/>
    </source>
</evidence>
<dbReference type="EMBL" id="JBAMMX010000006">
    <property type="protein sequence ID" value="KAK6937803.1"/>
    <property type="molecule type" value="Genomic_DNA"/>
</dbReference>
<keyword evidence="1 4" id="KW-0812">Transmembrane</keyword>
<keyword evidence="6" id="KW-1185">Reference proteome</keyword>
<keyword evidence="3 4" id="KW-0472">Membrane</keyword>
<feature type="non-terminal residue" evidence="5">
    <location>
        <position position="1"/>
    </location>
</feature>
<sequence length="208" mass="23031">SDIWDIQATPFHGASSDRLFSFVSFNHGLNPHAYMTYRCIMGSLALLPLAYIVKSGHTPPKFENKHKHVHVTLSLLYYLGFKKSQAKDDTGFICGNFCTFFLRVTKHDHHFSLHDGIGLSLNLYFASLTYSSLTFIASMLNAVGTLVSLAGAMTVSLYKGPDVRSVNSAPIHIAKSIVHESWMTGSIFAVVSCMSWSSAGMTNINFRR</sequence>
<evidence type="ECO:0000256" key="1">
    <source>
        <dbReference type="ARBA" id="ARBA00022692"/>
    </source>
</evidence>
<reference evidence="5 6" key="1">
    <citation type="submission" date="2023-12" db="EMBL/GenBank/DDBJ databases">
        <title>A high-quality genome assembly for Dillenia turbinata (Dilleniales).</title>
        <authorList>
            <person name="Chanderbali A."/>
        </authorList>
    </citation>
    <scope>NUCLEOTIDE SEQUENCE [LARGE SCALE GENOMIC DNA]</scope>
    <source>
        <strain evidence="5">LSX21</strain>
        <tissue evidence="5">Leaf</tissue>
    </source>
</reference>
<protein>
    <submittedName>
        <fullName evidence="5">Uncharacterized protein</fullName>
    </submittedName>
</protein>
<dbReference type="PANTHER" id="PTHR31218">
    <property type="entry name" value="WAT1-RELATED PROTEIN"/>
    <property type="match status" value="1"/>
</dbReference>
<dbReference type="InterPro" id="IPR030184">
    <property type="entry name" value="WAT1-related"/>
</dbReference>
<name>A0AAN8ZKS9_9MAGN</name>
<evidence type="ECO:0000256" key="4">
    <source>
        <dbReference type="SAM" id="Phobius"/>
    </source>
</evidence>
<proteinExistence type="predicted"/>
<dbReference type="AlphaFoldDB" id="A0AAN8ZKS9"/>
<organism evidence="5 6">
    <name type="scientific">Dillenia turbinata</name>
    <dbReference type="NCBI Taxonomy" id="194707"/>
    <lineage>
        <taxon>Eukaryota</taxon>
        <taxon>Viridiplantae</taxon>
        <taxon>Streptophyta</taxon>
        <taxon>Embryophyta</taxon>
        <taxon>Tracheophyta</taxon>
        <taxon>Spermatophyta</taxon>
        <taxon>Magnoliopsida</taxon>
        <taxon>eudicotyledons</taxon>
        <taxon>Gunneridae</taxon>
        <taxon>Pentapetalae</taxon>
        <taxon>Dilleniales</taxon>
        <taxon>Dilleniaceae</taxon>
        <taxon>Dillenia</taxon>
    </lineage>
</organism>